<comment type="caution">
    <text evidence="4">The sequence shown here is derived from an EMBL/GenBank/DDBJ whole genome shotgun (WGS) entry which is preliminary data.</text>
</comment>
<feature type="compositionally biased region" description="Basic and acidic residues" evidence="2">
    <location>
        <begin position="813"/>
        <end position="824"/>
    </location>
</feature>
<feature type="compositionally biased region" description="Acidic residues" evidence="2">
    <location>
        <begin position="825"/>
        <end position="840"/>
    </location>
</feature>
<dbReference type="InterPro" id="IPR037695">
    <property type="entry name" value="IQUB"/>
</dbReference>
<dbReference type="AlphaFoldDB" id="E1F0U4"/>
<feature type="coiled-coil region" evidence="1">
    <location>
        <begin position="137"/>
        <end position="167"/>
    </location>
</feature>
<dbReference type="VEuPathDB" id="GiardiaDB:GLP15_4951"/>
<dbReference type="OrthoDB" id="10265862at2759"/>
<gene>
    <name evidence="4" type="ORF">GLP15_4951</name>
</gene>
<dbReference type="STRING" id="658858.E1F0U4"/>
<dbReference type="PANTHER" id="PTHR21074:SF0">
    <property type="entry name" value="IQ AND UBIQUITIN-LIKE DOMAIN-CONTAINING PROTEIN"/>
    <property type="match status" value="1"/>
</dbReference>
<evidence type="ECO:0000259" key="3">
    <source>
        <dbReference type="Pfam" id="PF25805"/>
    </source>
</evidence>
<dbReference type="OMA" id="ARIKMSR"/>
<reference evidence="4 5" key="1">
    <citation type="journal article" date="2010" name="BMC Genomics">
        <title>Genome analysis and comparative genomics of a Giardia intestinalis assemblage E isolate.</title>
        <authorList>
            <person name="Jerlstrom-Hultqvist J."/>
            <person name="Franzen O."/>
            <person name="Ankarklev J."/>
            <person name="Xu F."/>
            <person name="Nohynkova E."/>
            <person name="Andersson J.O."/>
            <person name="Svard S.G."/>
            <person name="Andersson B."/>
        </authorList>
    </citation>
    <scope>NUCLEOTIDE SEQUENCE [LARGE SCALE GENOMIC DNA]</scope>
    <source>
        <strain evidence="4 5">P15</strain>
    </source>
</reference>
<dbReference type="InterPro" id="IPR057887">
    <property type="entry name" value="IQUB_helical"/>
</dbReference>
<keyword evidence="1" id="KW-0175">Coiled coil</keyword>
<feature type="region of interest" description="Disordered" evidence="2">
    <location>
        <begin position="671"/>
        <end position="723"/>
    </location>
</feature>
<dbReference type="Proteomes" id="UP000008974">
    <property type="component" value="Unassembled WGS sequence"/>
</dbReference>
<accession>E1F0U4</accession>
<evidence type="ECO:0000313" key="4">
    <source>
        <dbReference type="EMBL" id="EFO63910.1"/>
    </source>
</evidence>
<proteinExistence type="predicted"/>
<feature type="region of interest" description="Disordered" evidence="2">
    <location>
        <begin position="808"/>
        <end position="840"/>
    </location>
</feature>
<dbReference type="EMBL" id="ACVC01000112">
    <property type="protein sequence ID" value="EFO63910.1"/>
    <property type="molecule type" value="Genomic_DNA"/>
</dbReference>
<protein>
    <submittedName>
        <fullName evidence="4">IQ calmodulin-binding motif family protein</fullName>
    </submittedName>
</protein>
<organism evidence="4 5">
    <name type="scientific">Giardia intestinalis (strain P15)</name>
    <name type="common">Giardia lamblia</name>
    <dbReference type="NCBI Taxonomy" id="658858"/>
    <lineage>
        <taxon>Eukaryota</taxon>
        <taxon>Metamonada</taxon>
        <taxon>Diplomonadida</taxon>
        <taxon>Hexamitidae</taxon>
        <taxon>Giardiinae</taxon>
        <taxon>Giardia</taxon>
    </lineage>
</organism>
<dbReference type="CDD" id="cd23767">
    <property type="entry name" value="IQCD"/>
    <property type="match status" value="1"/>
</dbReference>
<feature type="compositionally biased region" description="Basic and acidic residues" evidence="2">
    <location>
        <begin position="622"/>
        <end position="638"/>
    </location>
</feature>
<feature type="domain" description="IQ motif and ubiquitin-like" evidence="3">
    <location>
        <begin position="327"/>
        <end position="400"/>
    </location>
</feature>
<dbReference type="PANTHER" id="PTHR21074">
    <property type="entry name" value="IQ AND UBIQUITIN-LIKE DOMAIN-CONTAINING PROTEIN"/>
    <property type="match status" value="1"/>
</dbReference>
<evidence type="ECO:0000313" key="5">
    <source>
        <dbReference type="Proteomes" id="UP000008974"/>
    </source>
</evidence>
<feature type="region of interest" description="Disordered" evidence="2">
    <location>
        <begin position="614"/>
        <end position="641"/>
    </location>
</feature>
<dbReference type="Pfam" id="PF25805">
    <property type="entry name" value="IQUB"/>
    <property type="match status" value="2"/>
</dbReference>
<evidence type="ECO:0000256" key="2">
    <source>
        <dbReference type="SAM" id="MobiDB-lite"/>
    </source>
</evidence>
<name>E1F0U4_GIAIA</name>
<feature type="region of interest" description="Disordered" evidence="2">
    <location>
        <begin position="476"/>
        <end position="510"/>
    </location>
</feature>
<feature type="domain" description="IQ motif and ubiquitin-like" evidence="3">
    <location>
        <begin position="239"/>
        <end position="288"/>
    </location>
</feature>
<evidence type="ECO:0000256" key="1">
    <source>
        <dbReference type="SAM" id="Coils"/>
    </source>
</evidence>
<sequence length="840" mass="95512">MSQVDVPPRSLLCKHFATEGSPDVFDTAVQTLYTRFFNSMRKIVAATTGQSHLTAPKMCTRDTQTYSFKNAIVQTKREAFTQPQRSTLLNSDKTPGEYTMIGRSDRYETSDKYLRRRDAAIVLIQACWRRYKAMCRADSIRVERATVQQQQQELENQTAITREKERQFQLNRRICPRTSEDFQLLYDEVAVWVRQQTFSIKEANLPPEAKQASFELLLEKETRLLQNIDLLKRQAHYLNRSDRVGQFFHRISKPRKWQISDGSFVDVMTPYSLRAASLRDLYYALEESSCFVGPNADTINSCAGYTVTPSSISNYRKTIASKFEGSMIDQRLDVLLQVKWCLKEFDCDLTREAISLIDREADLLSRGRSQTSLGGLRRRLLALFLQFAETPEFNPGTLELISDEADLVYRPNTLPIIDFRSLSPLHREKLARIKMSRQRMKQLSSVDEAREKMQLVGRVPTEPEVADISYKDPTQVGKYIRHDSDTGRSPTCNDRPDGTGDSDSDLFNPNTDRTNLRLVHLNSPLRKKYRGTYVDEDTYCDFPGVGIPLVSEEAFINDGTNYVIEYVDTNANAMKIFDENYYGVGQCPAGEQGTVLPSTLAPNQALAEQSTILEGEEGNEENLDHDLVSGRGSNDRPSYDPTFEPETVAVIAHHLHGDNPDILGHVVAQSEQEAVTPQEEQKNLDESQGISPKEGHVDMDDAPDDNLQGSYNQHLDNDAPTREIEEQDMESVIDDEDMLLEDIDNDADIDVERGVTNEGFRNVDNLNLIESIENAGHVIDSRVNFEELREYSDQEGSNSDAGIVLSEEIPENQELRPEGHLNEKIDEENRDNDFLDDELE</sequence>